<feature type="region of interest" description="Disordered" evidence="1">
    <location>
        <begin position="95"/>
        <end position="120"/>
    </location>
</feature>
<evidence type="ECO:0000313" key="3">
    <source>
        <dbReference type="Proteomes" id="UP000767238"/>
    </source>
</evidence>
<dbReference type="OrthoDB" id="3941912at2759"/>
<proteinExistence type="predicted"/>
<reference evidence="2" key="1">
    <citation type="journal article" date="2021" name="J Fungi (Basel)">
        <title>Virulence traits and population genomics of the black yeast Aureobasidium melanogenum.</title>
        <authorList>
            <person name="Cernosa A."/>
            <person name="Sun X."/>
            <person name="Gostincar C."/>
            <person name="Fang C."/>
            <person name="Gunde-Cimerman N."/>
            <person name="Song Z."/>
        </authorList>
    </citation>
    <scope>NUCLEOTIDE SEQUENCE</scope>
    <source>
        <strain evidence="2">EXF-8016</strain>
    </source>
</reference>
<gene>
    <name evidence="2" type="ORF">KCV03_g6517</name>
</gene>
<dbReference type="AlphaFoldDB" id="A0A9P8K6U5"/>
<evidence type="ECO:0000256" key="1">
    <source>
        <dbReference type="SAM" id="MobiDB-lite"/>
    </source>
</evidence>
<organism evidence="2 3">
    <name type="scientific">Aureobasidium melanogenum</name>
    <name type="common">Aureobasidium pullulans var. melanogenum</name>
    <dbReference type="NCBI Taxonomy" id="46634"/>
    <lineage>
        <taxon>Eukaryota</taxon>
        <taxon>Fungi</taxon>
        <taxon>Dikarya</taxon>
        <taxon>Ascomycota</taxon>
        <taxon>Pezizomycotina</taxon>
        <taxon>Dothideomycetes</taxon>
        <taxon>Dothideomycetidae</taxon>
        <taxon>Dothideales</taxon>
        <taxon>Saccotheciaceae</taxon>
        <taxon>Aureobasidium</taxon>
    </lineage>
</organism>
<evidence type="ECO:0000313" key="2">
    <source>
        <dbReference type="EMBL" id="KAH0218409.1"/>
    </source>
</evidence>
<dbReference type="EMBL" id="JAHFYH010000049">
    <property type="protein sequence ID" value="KAH0218409.1"/>
    <property type="molecule type" value="Genomic_DNA"/>
</dbReference>
<name>A0A9P8K6U5_AURME</name>
<dbReference type="Proteomes" id="UP000767238">
    <property type="component" value="Unassembled WGS sequence"/>
</dbReference>
<protein>
    <submittedName>
        <fullName evidence="2">Uncharacterized protein</fullName>
    </submittedName>
</protein>
<accession>A0A9P8K6U5</accession>
<feature type="non-terminal residue" evidence="2">
    <location>
        <position position="1"/>
    </location>
</feature>
<feature type="compositionally biased region" description="Basic and acidic residues" evidence="1">
    <location>
        <begin position="96"/>
        <end position="120"/>
    </location>
</feature>
<sequence>MSAENHTIMGLRTQILENWRYVHPENANVVIVTLREFFGPFGYNYQAVIAQDRSEGNRIFLKSQFNEKLELALHRLLELTSDMVCKASTEVPTEALDVKPLDKDTNKTQDKSTNKRKASLEEIEMKRFHNALGHVLDQASRK</sequence>
<reference evidence="2" key="2">
    <citation type="submission" date="2021-08" db="EMBL/GenBank/DDBJ databases">
        <authorList>
            <person name="Gostincar C."/>
            <person name="Sun X."/>
            <person name="Song Z."/>
            <person name="Gunde-Cimerman N."/>
        </authorList>
    </citation>
    <scope>NUCLEOTIDE SEQUENCE</scope>
    <source>
        <strain evidence="2">EXF-8016</strain>
    </source>
</reference>
<comment type="caution">
    <text evidence="2">The sequence shown here is derived from an EMBL/GenBank/DDBJ whole genome shotgun (WGS) entry which is preliminary data.</text>
</comment>